<evidence type="ECO:0000256" key="2">
    <source>
        <dbReference type="SAM" id="SignalP"/>
    </source>
</evidence>
<accession>A0A0B3BWB1</accession>
<keyword evidence="2" id="KW-0732">Signal</keyword>
<name>A0A0B3BWB1_9PSED</name>
<dbReference type="OrthoDB" id="7062774at2"/>
<dbReference type="RefSeq" id="WP_039606405.1">
    <property type="nucleotide sequence ID" value="NZ_FMUP01000006.1"/>
</dbReference>
<dbReference type="Pfam" id="PF13511">
    <property type="entry name" value="DUF4124"/>
    <property type="match status" value="1"/>
</dbReference>
<feature type="chain" id="PRO_5002097883" description="DUF4124 domain-containing protein" evidence="2">
    <location>
        <begin position="19"/>
        <end position="144"/>
    </location>
</feature>
<protein>
    <recommendedName>
        <fullName evidence="3">DUF4124 domain-containing protein</fullName>
    </recommendedName>
</protein>
<feature type="region of interest" description="Disordered" evidence="1">
    <location>
        <begin position="37"/>
        <end position="79"/>
    </location>
</feature>
<dbReference type="EMBL" id="JTAK01000003">
    <property type="protein sequence ID" value="KHO64979.1"/>
    <property type="molecule type" value="Genomic_DNA"/>
</dbReference>
<dbReference type="InterPro" id="IPR025392">
    <property type="entry name" value="DUF4124"/>
</dbReference>
<evidence type="ECO:0000313" key="5">
    <source>
        <dbReference type="Proteomes" id="UP000030980"/>
    </source>
</evidence>
<organism evidence="4 5">
    <name type="scientific">Pseudomonas flexibilis</name>
    <dbReference type="NCBI Taxonomy" id="706570"/>
    <lineage>
        <taxon>Bacteria</taxon>
        <taxon>Pseudomonadati</taxon>
        <taxon>Pseudomonadota</taxon>
        <taxon>Gammaproteobacteria</taxon>
        <taxon>Pseudomonadales</taxon>
        <taxon>Pseudomonadaceae</taxon>
        <taxon>Pseudomonas</taxon>
    </lineage>
</organism>
<proteinExistence type="predicted"/>
<feature type="signal peptide" evidence="2">
    <location>
        <begin position="1"/>
        <end position="18"/>
    </location>
</feature>
<gene>
    <name evidence="4" type="ORF">PT85_08025</name>
</gene>
<reference evidence="4 5" key="1">
    <citation type="submission" date="2014-11" db="EMBL/GenBank/DDBJ databases">
        <title>Genome sequence of Pseudomonas tuomuerensis JCM 14085.</title>
        <authorList>
            <person name="Shin S.-K."/>
            <person name="Yi H."/>
        </authorList>
    </citation>
    <scope>NUCLEOTIDE SEQUENCE [LARGE SCALE GENOMIC DNA]</scope>
    <source>
        <strain evidence="4 5">JCM 14085</strain>
    </source>
</reference>
<dbReference type="AlphaFoldDB" id="A0A0B3BWB1"/>
<evidence type="ECO:0000259" key="3">
    <source>
        <dbReference type="Pfam" id="PF13511"/>
    </source>
</evidence>
<dbReference type="Proteomes" id="UP000030980">
    <property type="component" value="Unassembled WGS sequence"/>
</dbReference>
<evidence type="ECO:0000256" key="1">
    <source>
        <dbReference type="SAM" id="MobiDB-lite"/>
    </source>
</evidence>
<comment type="caution">
    <text evidence="4">The sequence shown here is derived from an EMBL/GenBank/DDBJ whole genome shotgun (WGS) entry which is preliminary data.</text>
</comment>
<sequence length="144" mass="16474">MHRLLSTLLLLNASSALAAAVHSWTDEHGIRHFSDRPSALHSTQAQPLPSAPSPGPSQQRRDNTAQRAAAEQRRFNDVLRRDAFREEQARQQRCRTLEEQLAMLRDRPRLRLADAAGSPRPLDEAEREVLIRDTRERLRISCPR</sequence>
<evidence type="ECO:0000313" key="4">
    <source>
        <dbReference type="EMBL" id="KHO64979.1"/>
    </source>
</evidence>
<keyword evidence="5" id="KW-1185">Reference proteome</keyword>
<feature type="compositionally biased region" description="Basic and acidic residues" evidence="1">
    <location>
        <begin position="59"/>
        <end position="79"/>
    </location>
</feature>
<feature type="domain" description="DUF4124" evidence="3">
    <location>
        <begin position="8"/>
        <end position="56"/>
    </location>
</feature>